<accession>A0ABT8CZW8</accession>
<organism evidence="2 3">
    <name type="scientific">Paenimyroides ceti</name>
    <dbReference type="NCBI Taxonomy" id="395087"/>
    <lineage>
        <taxon>Bacteria</taxon>
        <taxon>Pseudomonadati</taxon>
        <taxon>Bacteroidota</taxon>
        <taxon>Flavobacteriia</taxon>
        <taxon>Flavobacteriales</taxon>
        <taxon>Flavobacteriaceae</taxon>
        <taxon>Paenimyroides</taxon>
    </lineage>
</organism>
<reference evidence="3" key="1">
    <citation type="journal article" date="2019" name="Int. J. Syst. Evol. Microbiol.">
        <title>The Global Catalogue of Microorganisms (GCM) 10K type strain sequencing project: providing services to taxonomists for standard genome sequencing and annotation.</title>
        <authorList>
            <consortium name="The Broad Institute Genomics Platform"/>
            <consortium name="The Broad Institute Genome Sequencing Center for Infectious Disease"/>
            <person name="Wu L."/>
            <person name="Ma J."/>
        </authorList>
    </citation>
    <scope>NUCLEOTIDE SEQUENCE [LARGE SCALE GENOMIC DNA]</scope>
    <source>
        <strain evidence="3">CECT 7184</strain>
    </source>
</reference>
<sequence length="112" mass="11741">MKTKFTKIAVLVVLLATAGGMISCGDDDNVTPQEKSLYQKLGGFEKVPDPNNPGQMIEKGRLSYRSVVDSTIMLIVSDIGTGASGNLGMHFAPIVAEVGSGNTTKVAVLSKI</sequence>
<dbReference type="PROSITE" id="PS51257">
    <property type="entry name" value="PROKAR_LIPOPROTEIN"/>
    <property type="match status" value="1"/>
</dbReference>
<dbReference type="RefSeq" id="WP_290365389.1">
    <property type="nucleotide sequence ID" value="NZ_JAUFQU010000076.1"/>
</dbReference>
<feature type="signal peptide" evidence="1">
    <location>
        <begin position="1"/>
        <end position="25"/>
    </location>
</feature>
<evidence type="ECO:0000313" key="2">
    <source>
        <dbReference type="EMBL" id="MDN3710133.1"/>
    </source>
</evidence>
<name>A0ABT8CZW8_9FLAO</name>
<proteinExistence type="predicted"/>
<dbReference type="EMBL" id="JAUFQU010000076">
    <property type="protein sequence ID" value="MDN3710133.1"/>
    <property type="molecule type" value="Genomic_DNA"/>
</dbReference>
<comment type="caution">
    <text evidence="2">The sequence shown here is derived from an EMBL/GenBank/DDBJ whole genome shotgun (WGS) entry which is preliminary data.</text>
</comment>
<dbReference type="Proteomes" id="UP001242368">
    <property type="component" value="Unassembled WGS sequence"/>
</dbReference>
<gene>
    <name evidence="2" type="ORF">QW060_24970</name>
</gene>
<evidence type="ECO:0000256" key="1">
    <source>
        <dbReference type="SAM" id="SignalP"/>
    </source>
</evidence>
<keyword evidence="3" id="KW-1185">Reference proteome</keyword>
<keyword evidence="1" id="KW-0732">Signal</keyword>
<evidence type="ECO:0000313" key="3">
    <source>
        <dbReference type="Proteomes" id="UP001242368"/>
    </source>
</evidence>
<protein>
    <submittedName>
        <fullName evidence="2">Uncharacterized protein</fullName>
    </submittedName>
</protein>
<feature type="chain" id="PRO_5045644637" evidence="1">
    <location>
        <begin position="26"/>
        <end position="112"/>
    </location>
</feature>